<reference evidence="2" key="1">
    <citation type="submission" date="2022-11" db="UniProtKB">
        <authorList>
            <consortium name="WormBaseParasite"/>
        </authorList>
    </citation>
    <scope>IDENTIFICATION</scope>
</reference>
<name>A0AC35EXR2_9BILA</name>
<dbReference type="WBParaSite" id="PS1159_v2.g11752.t1">
    <property type="protein sequence ID" value="PS1159_v2.g11752.t1"/>
    <property type="gene ID" value="PS1159_v2.g11752"/>
</dbReference>
<sequence length="637" mass="72509">MSGYRTINRNKYGGRRDVKEMSKKTKQEIFALDPDIVGRGDELDDDDVEQSRPPRRGYTEAVRITNNLAIRQANQLLNSGAGKANRNIVCTVVSVRNSASSGLKHVLESISKYLDNFRPIAPQIREQDIEFYITDEKEAEAIKALSRRIVDKRNRNSRFIIQTRKAPAPWTSLDRRIRDIMVNVLSKRYNKAYNSLDLSDFGADKDFTTNKIIVSLTRNDVLVALFDMIEKDYCNITQLSLKDNRLRSFVFLSSLVFRCKNVNQLDISSNEFKNIEDLERISLWNIEKLLLENNPFCTNYSDADTYTRDVHKYLPTVSYLDGINVTPSTVKTEDRSALLPKPRLSYCDSDGVRRVVEKFLQEYIQLYDNPETESARKQLIAAYDDNAEFSYSINTLEHHTQSRGDIESYSTYMRSSRNIVFEDRWASNPERVRYKGSMEIVVQLAKLPSTKHLVETFLLDVDFYIDNLCGFTLRGLFIDGAEASSPRPHYKLFMRNFLVVSTGEGTMAILCDTLQICPITEMAADSYRDMLAAAALEANDLPGSSGVNQPSHPNITGNINSSSNSVPSIIVTAAPPPTPQPIDPNIKRQMIEQFASQTGMNLAYSERCLEDNNFDYEASGRRFLEIRSQIPSEAFQQ</sequence>
<dbReference type="Proteomes" id="UP000887580">
    <property type="component" value="Unplaced"/>
</dbReference>
<evidence type="ECO:0000313" key="1">
    <source>
        <dbReference type="Proteomes" id="UP000887580"/>
    </source>
</evidence>
<evidence type="ECO:0000313" key="2">
    <source>
        <dbReference type="WBParaSite" id="PS1159_v2.g11752.t1"/>
    </source>
</evidence>
<proteinExistence type="predicted"/>
<protein>
    <submittedName>
        <fullName evidence="2">NTF2 domain-containing protein</fullName>
    </submittedName>
</protein>
<accession>A0AC35EXR2</accession>
<organism evidence="1 2">
    <name type="scientific">Panagrolaimus sp. PS1159</name>
    <dbReference type="NCBI Taxonomy" id="55785"/>
    <lineage>
        <taxon>Eukaryota</taxon>
        <taxon>Metazoa</taxon>
        <taxon>Ecdysozoa</taxon>
        <taxon>Nematoda</taxon>
        <taxon>Chromadorea</taxon>
        <taxon>Rhabditida</taxon>
        <taxon>Tylenchina</taxon>
        <taxon>Panagrolaimomorpha</taxon>
        <taxon>Panagrolaimoidea</taxon>
        <taxon>Panagrolaimidae</taxon>
        <taxon>Panagrolaimus</taxon>
    </lineage>
</organism>